<dbReference type="InterPro" id="IPR041095">
    <property type="entry name" value="EFG_II"/>
</dbReference>
<dbReference type="NCBIfam" id="TIGR00231">
    <property type="entry name" value="small_GTP"/>
    <property type="match status" value="1"/>
</dbReference>
<dbReference type="FunFam" id="3.30.70.240:FF:000001">
    <property type="entry name" value="Elongation factor G"/>
    <property type="match status" value="1"/>
</dbReference>
<dbReference type="SUPFAM" id="SSF54211">
    <property type="entry name" value="Ribosomal protein S5 domain 2-like"/>
    <property type="match status" value="1"/>
</dbReference>
<dbReference type="Gene3D" id="3.30.70.240">
    <property type="match status" value="1"/>
</dbReference>
<dbReference type="InterPro" id="IPR020568">
    <property type="entry name" value="Ribosomal_Su5_D2-typ_SF"/>
</dbReference>
<dbReference type="InterPro" id="IPR014721">
    <property type="entry name" value="Ribsml_uS5_D2-typ_fold_subgr"/>
</dbReference>
<dbReference type="OrthoDB" id="9801472at2"/>
<dbReference type="InterPro" id="IPR027417">
    <property type="entry name" value="P-loop_NTPase"/>
</dbReference>
<dbReference type="RefSeq" id="WP_048554736.1">
    <property type="nucleotide sequence ID" value="NZ_HF570958.1"/>
</dbReference>
<evidence type="ECO:0000313" key="5">
    <source>
        <dbReference type="Proteomes" id="UP000035721"/>
    </source>
</evidence>
<gene>
    <name evidence="4" type="ORF">BN12_2250001</name>
</gene>
<dbReference type="InterPro" id="IPR009000">
    <property type="entry name" value="Transl_B-barrel_sf"/>
</dbReference>
<dbReference type="Pfam" id="PF03764">
    <property type="entry name" value="EFG_IV"/>
    <property type="match status" value="1"/>
</dbReference>
<dbReference type="InterPro" id="IPR035649">
    <property type="entry name" value="EFG_V"/>
</dbReference>
<evidence type="ECO:0000256" key="2">
    <source>
        <dbReference type="ARBA" id="ARBA00023134"/>
    </source>
</evidence>
<accession>A0A077LY18</accession>
<dbReference type="Proteomes" id="UP000035721">
    <property type="component" value="Unassembled WGS sequence"/>
</dbReference>
<reference evidence="4 5" key="1">
    <citation type="journal article" date="2013" name="ISME J.">
        <title>A metabolic model for members of the genus Tetrasphaera involved in enhanced biological phosphorus removal.</title>
        <authorList>
            <person name="Kristiansen R."/>
            <person name="Nguyen H.T.T."/>
            <person name="Saunders A.M."/>
            <person name="Nielsen J.L."/>
            <person name="Wimmer R."/>
            <person name="Le V.Q."/>
            <person name="McIlroy S.J."/>
            <person name="Petrovski S."/>
            <person name="Seviour R.J."/>
            <person name="Calteau A."/>
            <person name="Nielsen K.L."/>
            <person name="Nielsen P.H."/>
        </authorList>
    </citation>
    <scope>NUCLEOTIDE SEQUENCE [LARGE SCALE GENOMIC DNA]</scope>
    <source>
        <strain evidence="4 5">T1-X7</strain>
    </source>
</reference>
<organism evidence="4 5">
    <name type="scientific">Nostocoides japonicum T1-X7</name>
    <dbReference type="NCBI Taxonomy" id="1194083"/>
    <lineage>
        <taxon>Bacteria</taxon>
        <taxon>Bacillati</taxon>
        <taxon>Actinomycetota</taxon>
        <taxon>Actinomycetes</taxon>
        <taxon>Micrococcales</taxon>
        <taxon>Intrasporangiaceae</taxon>
        <taxon>Nostocoides</taxon>
    </lineage>
</organism>
<dbReference type="GO" id="GO:0003924">
    <property type="term" value="F:GTPase activity"/>
    <property type="evidence" value="ECO:0007669"/>
    <property type="project" value="InterPro"/>
</dbReference>
<evidence type="ECO:0000313" key="4">
    <source>
        <dbReference type="EMBL" id="CCH77802.1"/>
    </source>
</evidence>
<keyword evidence="4" id="KW-0648">Protein biosynthesis</keyword>
<dbReference type="SMART" id="SM00889">
    <property type="entry name" value="EFG_IV"/>
    <property type="match status" value="1"/>
</dbReference>
<dbReference type="PANTHER" id="PTHR43261:SF6">
    <property type="entry name" value="ELONGATION FACTOR G-LIKE PROTEIN"/>
    <property type="match status" value="1"/>
</dbReference>
<evidence type="ECO:0000259" key="3">
    <source>
        <dbReference type="PROSITE" id="PS51722"/>
    </source>
</evidence>
<evidence type="ECO:0000256" key="1">
    <source>
        <dbReference type="ARBA" id="ARBA00022741"/>
    </source>
</evidence>
<dbReference type="AlphaFoldDB" id="A0A077LY18"/>
<dbReference type="InterPro" id="IPR053905">
    <property type="entry name" value="EF-G-like_DII"/>
</dbReference>
<dbReference type="InterPro" id="IPR000795">
    <property type="entry name" value="T_Tr_GTP-bd_dom"/>
</dbReference>
<dbReference type="Pfam" id="PF00009">
    <property type="entry name" value="GTP_EFTU"/>
    <property type="match status" value="1"/>
</dbReference>
<dbReference type="InterPro" id="IPR005225">
    <property type="entry name" value="Small_GTP-bd"/>
</dbReference>
<dbReference type="Gene3D" id="3.30.70.870">
    <property type="entry name" value="Elongation Factor G (Translational Gtpase), domain 3"/>
    <property type="match status" value="1"/>
</dbReference>
<dbReference type="GO" id="GO:0003746">
    <property type="term" value="F:translation elongation factor activity"/>
    <property type="evidence" value="ECO:0007669"/>
    <property type="project" value="UniProtKB-KW"/>
</dbReference>
<dbReference type="Pfam" id="PF00679">
    <property type="entry name" value="EFG_C"/>
    <property type="match status" value="1"/>
</dbReference>
<dbReference type="SUPFAM" id="SSF52540">
    <property type="entry name" value="P-loop containing nucleoside triphosphate hydrolases"/>
    <property type="match status" value="1"/>
</dbReference>
<dbReference type="InterPro" id="IPR000640">
    <property type="entry name" value="EFG_V-like"/>
</dbReference>
<dbReference type="PROSITE" id="PS51722">
    <property type="entry name" value="G_TR_2"/>
    <property type="match status" value="1"/>
</dbReference>
<keyword evidence="5" id="KW-1185">Reference proteome</keyword>
<dbReference type="Gene3D" id="2.40.30.10">
    <property type="entry name" value="Translation factors"/>
    <property type="match status" value="1"/>
</dbReference>
<dbReference type="Gene3D" id="3.40.50.300">
    <property type="entry name" value="P-loop containing nucleotide triphosphate hydrolases"/>
    <property type="match status" value="1"/>
</dbReference>
<comment type="caution">
    <text evidence="4">The sequence shown here is derived from an EMBL/GenBank/DDBJ whole genome shotgun (WGS) entry which is preliminary data.</text>
</comment>
<dbReference type="Pfam" id="PF22042">
    <property type="entry name" value="EF-G_D2"/>
    <property type="match status" value="1"/>
</dbReference>
<dbReference type="InterPro" id="IPR035647">
    <property type="entry name" value="EFG_III/V"/>
</dbReference>
<dbReference type="Pfam" id="PF14492">
    <property type="entry name" value="EFG_III"/>
    <property type="match status" value="1"/>
</dbReference>
<dbReference type="CDD" id="cd01434">
    <property type="entry name" value="EFG_mtEFG1_IV"/>
    <property type="match status" value="1"/>
</dbReference>
<dbReference type="InterPro" id="IPR047872">
    <property type="entry name" value="EFG_IV"/>
</dbReference>
<dbReference type="NCBIfam" id="NF009381">
    <property type="entry name" value="PRK12740.1-5"/>
    <property type="match status" value="1"/>
</dbReference>
<keyword evidence="2" id="KW-0342">GTP-binding</keyword>
<dbReference type="CDD" id="cd03713">
    <property type="entry name" value="EFG_mtEFG_C"/>
    <property type="match status" value="1"/>
</dbReference>
<dbReference type="STRING" id="1194083.BN12_2250001"/>
<protein>
    <submittedName>
        <fullName evidence="4">Elongation factor G-like protein</fullName>
    </submittedName>
</protein>
<dbReference type="PANTHER" id="PTHR43261">
    <property type="entry name" value="TRANSLATION ELONGATION FACTOR G-RELATED"/>
    <property type="match status" value="1"/>
</dbReference>
<dbReference type="NCBIfam" id="NF009377">
    <property type="entry name" value="PRK12740.1-1"/>
    <property type="match status" value="1"/>
</dbReference>
<feature type="domain" description="Tr-type G" evidence="3">
    <location>
        <begin position="13"/>
        <end position="290"/>
    </location>
</feature>
<proteinExistence type="predicted"/>
<dbReference type="SMART" id="SM00838">
    <property type="entry name" value="EFG_C"/>
    <property type="match status" value="1"/>
</dbReference>
<keyword evidence="4" id="KW-0251">Elongation factor</keyword>
<dbReference type="InterPro" id="IPR005517">
    <property type="entry name" value="Transl_elong_EFG/EF2_IV"/>
</dbReference>
<dbReference type="EMBL" id="CAJB01000141">
    <property type="protein sequence ID" value="CCH77802.1"/>
    <property type="molecule type" value="Genomic_DNA"/>
</dbReference>
<dbReference type="SUPFAM" id="SSF54980">
    <property type="entry name" value="EF-G C-terminal domain-like"/>
    <property type="match status" value="2"/>
</dbReference>
<sequence>MAGGPDRSGVDPARVRNVVLVGPRASGKTALTEAVLLPLGAVTRLGRVEDGTTVSDGTDVEKRLGHSVHLSVATVDVSDTDCVGTGGPIRLSLLDTPGQPDFVGELRAGLRAADAALFVVSATDGIDPGTRLLWAECAGVDMPRALVVTHLDQPRADFDTTVAEFQDAFGGDIQPLYVPQGDGIQALLSRTHRSGGSAGRTVRDASEDELAQTEQARGDLVEAIITESEDEGLLERYLGGEEVTFETIVADLEKAVARGAFHPVVPVNPLDGTGVAELLELVCRGFPQPAEHHMPRAFTVSGAEAPPVDPSPDAPLVAEVVKTSSDAYVGRISIVRVFSGTLRPDTNVHVSGHLAQFSGREDDEQWHAEHDDDERSGAISRMLGGTLTPVDEARAGDIVAVAHLAHAETGDTISDAASPVVVEPWEFPHPLLPVAIKARSTSDEDKLVKGLARLQAENPSAMVVVDSQTHQLVLWTMGEQQLELLLDGLRTRAGIEVDTEPVKVAVQETVRAVAKGLGRHVKQSGGHGQYAICHIVVEPLEAGSGFEFVDEVVGGAVPRQFIPSVEKGVRAQLEKGVTGNGYPMVDVRVRLVDGKAHSVDSSDAAFQTAGALALREAAAAAGVQLLEPIDDVEIIVGDDYVGAVMSDLASRRGRVKGTEGATDGLTRVNAEVPALELVRYSTSLRSLGHGSGTFTRSPSRYAPVPVHVQDRLSGAASETASA</sequence>
<dbReference type="GO" id="GO:0032790">
    <property type="term" value="P:ribosome disassembly"/>
    <property type="evidence" value="ECO:0007669"/>
    <property type="project" value="TreeGrafter"/>
</dbReference>
<dbReference type="GO" id="GO:0005525">
    <property type="term" value="F:GTP binding"/>
    <property type="evidence" value="ECO:0007669"/>
    <property type="project" value="UniProtKB-KW"/>
</dbReference>
<dbReference type="SUPFAM" id="SSF50447">
    <property type="entry name" value="Translation proteins"/>
    <property type="match status" value="1"/>
</dbReference>
<keyword evidence="1" id="KW-0547">Nucleotide-binding</keyword>
<dbReference type="Gene3D" id="3.30.230.10">
    <property type="match status" value="1"/>
</dbReference>
<name>A0A077LY18_9MICO</name>